<proteinExistence type="predicted"/>
<sequence>MAFVLMEAANMNDVILSLHLEGSIRQTLNFRNIERIMDNRFASKIERQRLGKIFQHGV</sequence>
<protein>
    <submittedName>
        <fullName evidence="1">Uncharacterized protein</fullName>
    </submittedName>
</protein>
<gene>
    <name evidence="1" type="ORF">SAMEA2273318_04352</name>
</gene>
<evidence type="ECO:0000313" key="2">
    <source>
        <dbReference type="Proteomes" id="UP000076008"/>
    </source>
</evidence>
<accession>A0A144SZE6</accession>
<dbReference type="AlphaFoldDB" id="A0A144SZE6"/>
<dbReference type="Proteomes" id="UP000076008">
    <property type="component" value="Unassembled WGS sequence"/>
</dbReference>
<name>A0A144SZE6_ENTCL</name>
<organism evidence="1 2">
    <name type="scientific">Enterobacter cloacae</name>
    <dbReference type="NCBI Taxonomy" id="550"/>
    <lineage>
        <taxon>Bacteria</taxon>
        <taxon>Pseudomonadati</taxon>
        <taxon>Pseudomonadota</taxon>
        <taxon>Gammaproteobacteria</taxon>
        <taxon>Enterobacterales</taxon>
        <taxon>Enterobacteriaceae</taxon>
        <taxon>Enterobacter</taxon>
        <taxon>Enterobacter cloacae complex</taxon>
    </lineage>
</organism>
<reference evidence="1 2" key="1">
    <citation type="submission" date="2016-03" db="EMBL/GenBank/DDBJ databases">
        <authorList>
            <consortium name="Pathogen Informatics"/>
        </authorList>
    </citation>
    <scope>NUCLEOTIDE SEQUENCE [LARGE SCALE GENOMIC DNA]</scope>
    <source>
        <strain evidence="2">e1252</strain>
    </source>
</reference>
<evidence type="ECO:0000313" key="1">
    <source>
        <dbReference type="EMBL" id="CZW25529.1"/>
    </source>
</evidence>
<dbReference type="EMBL" id="FJXR01000036">
    <property type="protein sequence ID" value="CZW25529.1"/>
    <property type="molecule type" value="Genomic_DNA"/>
</dbReference>